<evidence type="ECO:0000256" key="12">
    <source>
        <dbReference type="RuleBase" id="RU003551"/>
    </source>
</evidence>
<dbReference type="InterPro" id="IPR005294">
    <property type="entry name" value="ATP_synth_F1_asu"/>
</dbReference>
<evidence type="ECO:0000256" key="1">
    <source>
        <dbReference type="ARBA" id="ARBA00004370"/>
    </source>
</evidence>
<dbReference type="InterPro" id="IPR036121">
    <property type="entry name" value="ATPase_F1/V1/A1_a/bsu_N_sf"/>
</dbReference>
<gene>
    <name evidence="16" type="ORF">NTJ_04311</name>
</gene>
<keyword evidence="17" id="KW-1185">Reference proteome</keyword>
<dbReference type="InterPro" id="IPR020003">
    <property type="entry name" value="ATPase_a/bsu_AS"/>
</dbReference>
<keyword evidence="10 12" id="KW-0066">ATP synthesis</keyword>
<dbReference type="Gene3D" id="2.40.30.20">
    <property type="match status" value="1"/>
</dbReference>
<keyword evidence="8" id="KW-0472">Membrane</keyword>
<evidence type="ECO:0000256" key="2">
    <source>
        <dbReference type="ARBA" id="ARBA00008936"/>
    </source>
</evidence>
<dbReference type="InterPro" id="IPR033732">
    <property type="entry name" value="ATP_synth_F1_a_nt-bd_dom"/>
</dbReference>
<dbReference type="PANTHER" id="PTHR48082">
    <property type="entry name" value="ATP SYNTHASE SUBUNIT ALPHA, MITOCHONDRIAL"/>
    <property type="match status" value="1"/>
</dbReference>
<comment type="function">
    <text evidence="12">Produces ATP from ADP in the presence of a proton gradient across the membrane.</text>
</comment>
<evidence type="ECO:0000259" key="13">
    <source>
        <dbReference type="Pfam" id="PF00006"/>
    </source>
</evidence>
<evidence type="ECO:0000256" key="10">
    <source>
        <dbReference type="ARBA" id="ARBA00023310"/>
    </source>
</evidence>
<keyword evidence="7 11" id="KW-0406">Ion transport</keyword>
<dbReference type="InterPro" id="IPR027417">
    <property type="entry name" value="P-loop_NTPase"/>
</dbReference>
<dbReference type="HAMAP" id="MF_01346">
    <property type="entry name" value="ATP_synth_alpha_bact"/>
    <property type="match status" value="1"/>
</dbReference>
<dbReference type="PIRSF" id="PIRSF039088">
    <property type="entry name" value="F_ATPase_subunit_alpha"/>
    <property type="match status" value="1"/>
</dbReference>
<evidence type="ECO:0000256" key="8">
    <source>
        <dbReference type="ARBA" id="ARBA00023136"/>
    </source>
</evidence>
<evidence type="ECO:0000313" key="16">
    <source>
        <dbReference type="EMBL" id="BES91503.1"/>
    </source>
</evidence>
<accession>A0ABN7AHI0</accession>
<evidence type="ECO:0000256" key="11">
    <source>
        <dbReference type="RuleBase" id="RU000339"/>
    </source>
</evidence>
<reference evidence="16 17" key="1">
    <citation type="submission" date="2023-09" db="EMBL/GenBank/DDBJ databases">
        <title>Nesidiocoris tenuis whole genome shotgun sequence.</title>
        <authorList>
            <person name="Shibata T."/>
            <person name="Shimoda M."/>
            <person name="Kobayashi T."/>
            <person name="Uehara T."/>
        </authorList>
    </citation>
    <scope>NUCLEOTIDE SEQUENCE [LARGE SCALE GENOMIC DNA]</scope>
    <source>
        <strain evidence="16 17">Japan</strain>
    </source>
</reference>
<dbReference type="PANTHER" id="PTHR48082:SF2">
    <property type="entry name" value="ATP SYNTHASE SUBUNIT ALPHA, MITOCHONDRIAL"/>
    <property type="match status" value="1"/>
</dbReference>
<sequence length="548" mass="59146">MSLLSVRLATKLAKHIPSTQVAYTWPAAQALHRSLHTSGNRRGAEISSILEERILGSAPKTDLEETGRVLSIGDGIARVYGLQNIQADEMVEFSSGLKGMALNLEPDNVGVVVFGNDKLIKEGDIVKRTGAIVDVPVGEDLLGRVVDALGNPIDGKGPLSSKSRMRVGIKAPGIIPRVSVREPMQTGIKAVDSLVPIGRGQRELIIGDRQTGKTALAIDTIINQKRFNDAEEEKKKLYCIYVAIGQKRSTVAQIVKRLADTGAMKYTIMVAATASDAAPLQYLAPYSGCAMGEFFRDNGKHALIIFDDLSKQAVAYRQMSLLLRRPPGREAYPGDVFYLHSRLLERAAKMSEANGGGSLTALPVIETQAGDVSAYIPTNVISITDGQIFLETELFYKGIRPAINVGLSVSRVGSAAQTKAMKQVAGSMKLELAQYREVAAFAQFGSDLDASTQQLLNRGVRLTELLKQGQYVPMAIEEQVAVIYCGVRGYLDKLEPSKITAFEKEFLAHIKASHKDVLATIAKDGSISPDTDAKLKGIVTNFISGFSG</sequence>
<dbReference type="Pfam" id="PF00306">
    <property type="entry name" value="ATP-synt_ab_C"/>
    <property type="match status" value="1"/>
</dbReference>
<name>A0ABN7AHI0_9HEMI</name>
<keyword evidence="5 11" id="KW-0375">Hydrogen ion transport</keyword>
<organism evidence="16 17">
    <name type="scientific">Nesidiocoris tenuis</name>
    <dbReference type="NCBI Taxonomy" id="355587"/>
    <lineage>
        <taxon>Eukaryota</taxon>
        <taxon>Metazoa</taxon>
        <taxon>Ecdysozoa</taxon>
        <taxon>Arthropoda</taxon>
        <taxon>Hexapoda</taxon>
        <taxon>Insecta</taxon>
        <taxon>Pterygota</taxon>
        <taxon>Neoptera</taxon>
        <taxon>Paraneoptera</taxon>
        <taxon>Hemiptera</taxon>
        <taxon>Heteroptera</taxon>
        <taxon>Panheteroptera</taxon>
        <taxon>Cimicomorpha</taxon>
        <taxon>Miridae</taxon>
        <taxon>Dicyphina</taxon>
        <taxon>Nesidiocoris</taxon>
    </lineage>
</organism>
<evidence type="ECO:0000259" key="14">
    <source>
        <dbReference type="Pfam" id="PF00306"/>
    </source>
</evidence>
<dbReference type="SUPFAM" id="SSF47917">
    <property type="entry name" value="C-terminal domain of alpha and beta subunits of F1 ATP synthase"/>
    <property type="match status" value="1"/>
</dbReference>
<evidence type="ECO:0000256" key="3">
    <source>
        <dbReference type="ARBA" id="ARBA00022448"/>
    </source>
</evidence>
<dbReference type="InterPro" id="IPR000793">
    <property type="entry name" value="ATP_synth_asu_C"/>
</dbReference>
<evidence type="ECO:0000259" key="15">
    <source>
        <dbReference type="Pfam" id="PF02874"/>
    </source>
</evidence>
<evidence type="ECO:0000256" key="7">
    <source>
        <dbReference type="ARBA" id="ARBA00023065"/>
    </source>
</evidence>
<dbReference type="InterPro" id="IPR038376">
    <property type="entry name" value="ATP_synth_asu_C_sf"/>
</dbReference>
<dbReference type="NCBIfam" id="TIGR00962">
    <property type="entry name" value="atpA"/>
    <property type="match status" value="1"/>
</dbReference>
<dbReference type="SUPFAM" id="SSF50615">
    <property type="entry name" value="N-terminal domain of alpha and beta subunits of F1 ATP synthase"/>
    <property type="match status" value="1"/>
</dbReference>
<evidence type="ECO:0000256" key="6">
    <source>
        <dbReference type="ARBA" id="ARBA00022840"/>
    </source>
</evidence>
<evidence type="ECO:0000313" key="17">
    <source>
        <dbReference type="Proteomes" id="UP001307889"/>
    </source>
</evidence>
<evidence type="ECO:0000256" key="9">
    <source>
        <dbReference type="ARBA" id="ARBA00023196"/>
    </source>
</evidence>
<feature type="domain" description="ATPase F1/V1/A1 complex alpha/beta subunit nucleotide-binding" evidence="13">
    <location>
        <begin position="187"/>
        <end position="410"/>
    </location>
</feature>
<dbReference type="InterPro" id="IPR000194">
    <property type="entry name" value="ATPase_F1/V1/A1_a/bsu_nucl-bd"/>
</dbReference>
<dbReference type="Proteomes" id="UP001307889">
    <property type="component" value="Chromosome 2"/>
</dbReference>
<proteinExistence type="inferred from homology"/>
<dbReference type="Gene3D" id="3.40.50.300">
    <property type="entry name" value="P-loop containing nucleotide triphosphate hydrolases"/>
    <property type="match status" value="1"/>
</dbReference>
<dbReference type="CDD" id="cd01132">
    <property type="entry name" value="F1-ATPase_alpha_CD"/>
    <property type="match status" value="1"/>
</dbReference>
<comment type="subcellular location">
    <subcellularLocation>
        <location evidence="1">Membrane</location>
    </subcellularLocation>
</comment>
<dbReference type="InterPro" id="IPR023366">
    <property type="entry name" value="ATP_synth_asu-like_sf"/>
</dbReference>
<keyword evidence="3 11" id="KW-0813">Transport</keyword>
<dbReference type="SUPFAM" id="SSF52540">
    <property type="entry name" value="P-loop containing nucleoside triphosphate hydrolases"/>
    <property type="match status" value="1"/>
</dbReference>
<feature type="domain" description="ATP synthase alpha subunit C-terminal" evidence="14">
    <location>
        <begin position="417"/>
        <end position="542"/>
    </location>
</feature>
<dbReference type="InterPro" id="IPR004100">
    <property type="entry name" value="ATPase_F1/V1/A1_a/bsu_N"/>
</dbReference>
<dbReference type="PROSITE" id="PS00152">
    <property type="entry name" value="ATPASE_ALPHA_BETA"/>
    <property type="match status" value="1"/>
</dbReference>
<dbReference type="CDD" id="cd18116">
    <property type="entry name" value="ATP-synt_F1_alpha_N"/>
    <property type="match status" value="1"/>
</dbReference>
<keyword evidence="6 12" id="KW-0067">ATP-binding</keyword>
<keyword evidence="9 12" id="KW-0139">CF(1)</keyword>
<evidence type="ECO:0000256" key="4">
    <source>
        <dbReference type="ARBA" id="ARBA00022741"/>
    </source>
</evidence>
<dbReference type="EMBL" id="AP028910">
    <property type="protein sequence ID" value="BES91503.1"/>
    <property type="molecule type" value="Genomic_DNA"/>
</dbReference>
<feature type="domain" description="ATPase F1/V1/A1 complex alpha/beta subunit N-terminal" evidence="15">
    <location>
        <begin position="64"/>
        <end position="130"/>
    </location>
</feature>
<keyword evidence="4 12" id="KW-0547">Nucleotide-binding</keyword>
<evidence type="ECO:0000256" key="5">
    <source>
        <dbReference type="ARBA" id="ARBA00022781"/>
    </source>
</evidence>
<dbReference type="Pfam" id="PF00006">
    <property type="entry name" value="ATP-synt_ab"/>
    <property type="match status" value="1"/>
</dbReference>
<dbReference type="CDD" id="cd18113">
    <property type="entry name" value="ATP-synt_F1_alpha_C"/>
    <property type="match status" value="1"/>
</dbReference>
<protein>
    <recommendedName>
        <fullName evidence="12">ATP synthase subunit alpha</fullName>
    </recommendedName>
</protein>
<comment type="similarity">
    <text evidence="2 11">Belongs to the ATPase alpha/beta chains family.</text>
</comment>
<dbReference type="NCBIfam" id="NF009884">
    <property type="entry name" value="PRK13343.1"/>
    <property type="match status" value="1"/>
</dbReference>
<dbReference type="Gene3D" id="1.20.150.20">
    <property type="entry name" value="ATP synthase alpha/beta chain, C-terminal domain"/>
    <property type="match status" value="1"/>
</dbReference>
<dbReference type="Pfam" id="PF02874">
    <property type="entry name" value="ATP-synt_ab_N"/>
    <property type="match status" value="1"/>
</dbReference>